<evidence type="ECO:0000259" key="2">
    <source>
        <dbReference type="Pfam" id="PF00561"/>
    </source>
</evidence>
<feature type="compositionally biased region" description="Polar residues" evidence="1">
    <location>
        <begin position="287"/>
        <end position="305"/>
    </location>
</feature>
<feature type="region of interest" description="Disordered" evidence="1">
    <location>
        <begin position="618"/>
        <end position="705"/>
    </location>
</feature>
<sequence>MHLNEGAPAPKPAESALLNRRRRRKSLPGRAKGANADPTSPEVISSLISSLSTISVPLNSHFDNVPRIDSKDSKDSDPGLPEVPHTAPCFSVPPSKQYGLGMNLASFATVEEPSNDSPFLHPDDAASAPVIRMARAPPSPKSPKSPRSPRFKPFKQNDASTRPASRDSHNSIRTTNEDTVFGTISAEPGPRLSSAVSIASNSSAGRKSIKGQFGLLKKASREFIGDRDGSSDRLRGIGSGRIIPTRDSSLRHRHSQSSGSKKRRSARHSRYSSTASKESAAPENGLPGSSNDAEQVTKRIQQLKDQQQRIKTELESEDSPAKPPQAAPPLRGQQTYLVIDRPVNESAPSPSVMTGKSRTGKPGAPLALKPTNFSPQISRVPTEKSEVDRRYRRSLEPVTPTHSHRRTPSGTTSTNRPSFNGERPSSADSIDLAVDDYIFSPKLTQRVAHPTTGRSIAFSEVGNPKGHVVLCCLGMGLTRYLMAFYDELARTLNLRLVTLDRPGVGESEPHGVDEPSTPLSWPDDVAIVCNYLRVTKFSILAHSAGAIYALATALRIPQHIRGRIHLLAPWIPPSQLSTIGSQKEPAPTNAVPYSQRILRALPTSLLKVANTSFMSATSASITTSLPKSPKRAKRKAAKETANAEVPPIPTLHNVETTSVNQPEGPAPLGGTRSYSTTNAHASSRRSDATLGSRAKDPEEELERQQDYDTRLTHRIWELATTNANPAVDLLICLERRQTIGFRYVDITRSVVIQHGSKDTRVPVDNVQWLGKTMRRCEVRILEGEGHGLMASASVMGSVLTEIAKEWEDWTTIVQGRRRATTNHAARPGLSIQT</sequence>
<dbReference type="Gene3D" id="3.40.50.1820">
    <property type="entry name" value="alpha/beta hydrolase"/>
    <property type="match status" value="1"/>
</dbReference>
<dbReference type="InterPro" id="IPR000073">
    <property type="entry name" value="AB_hydrolase_1"/>
</dbReference>
<dbReference type="InterPro" id="IPR050471">
    <property type="entry name" value="AB_hydrolase"/>
</dbReference>
<proteinExistence type="predicted"/>
<dbReference type="AlphaFoldDB" id="A0AAD6DBS3"/>
<feature type="compositionally biased region" description="Basic residues" evidence="1">
    <location>
        <begin position="251"/>
        <end position="270"/>
    </location>
</feature>
<dbReference type="PANTHER" id="PTHR43433">
    <property type="entry name" value="HYDROLASE, ALPHA/BETA FOLD FAMILY PROTEIN"/>
    <property type="match status" value="1"/>
</dbReference>
<name>A0AAD6DBS3_9EURO</name>
<feature type="compositionally biased region" description="Low complexity" evidence="1">
    <location>
        <begin position="193"/>
        <end position="204"/>
    </location>
</feature>
<organism evidence="3 4">
    <name type="scientific">Penicillium hetheringtonii</name>
    <dbReference type="NCBI Taxonomy" id="911720"/>
    <lineage>
        <taxon>Eukaryota</taxon>
        <taxon>Fungi</taxon>
        <taxon>Dikarya</taxon>
        <taxon>Ascomycota</taxon>
        <taxon>Pezizomycotina</taxon>
        <taxon>Eurotiomycetes</taxon>
        <taxon>Eurotiomycetidae</taxon>
        <taxon>Eurotiales</taxon>
        <taxon>Aspergillaceae</taxon>
        <taxon>Penicillium</taxon>
    </lineage>
</organism>
<feature type="compositionally biased region" description="Polar residues" evidence="1">
    <location>
        <begin position="408"/>
        <end position="418"/>
    </location>
</feature>
<feature type="compositionally biased region" description="Polar residues" evidence="1">
    <location>
        <begin position="346"/>
        <end position="357"/>
    </location>
</feature>
<feature type="region of interest" description="Disordered" evidence="1">
    <location>
        <begin position="134"/>
        <end position="427"/>
    </location>
</feature>
<feature type="domain" description="AB hydrolase-1" evidence="2">
    <location>
        <begin position="468"/>
        <end position="574"/>
    </location>
</feature>
<evidence type="ECO:0000313" key="3">
    <source>
        <dbReference type="EMBL" id="KAJ5568784.1"/>
    </source>
</evidence>
<gene>
    <name evidence="3" type="ORF">N7450_011270</name>
</gene>
<dbReference type="EMBL" id="JAQJAC010000010">
    <property type="protein sequence ID" value="KAJ5568784.1"/>
    <property type="molecule type" value="Genomic_DNA"/>
</dbReference>
<reference evidence="3 4" key="1">
    <citation type="journal article" date="2023" name="IMA Fungus">
        <title>Comparative genomic study of the Penicillium genus elucidates a diverse pangenome and 15 lateral gene transfer events.</title>
        <authorList>
            <person name="Petersen C."/>
            <person name="Sorensen T."/>
            <person name="Nielsen M.R."/>
            <person name="Sondergaard T.E."/>
            <person name="Sorensen J.L."/>
            <person name="Fitzpatrick D.A."/>
            <person name="Frisvad J.C."/>
            <person name="Nielsen K.L."/>
        </authorList>
    </citation>
    <scope>NUCLEOTIDE SEQUENCE [LARGE SCALE GENOMIC DNA]</scope>
    <source>
        <strain evidence="3 4">IBT 29057</strain>
    </source>
</reference>
<accession>A0AAD6DBS3</accession>
<dbReference type="PANTHER" id="PTHR43433:SF10">
    <property type="entry name" value="AB HYDROLASE-1 DOMAIN-CONTAINING PROTEIN"/>
    <property type="match status" value="1"/>
</dbReference>
<dbReference type="Pfam" id="PF00561">
    <property type="entry name" value="Abhydrolase_1"/>
    <property type="match status" value="1"/>
</dbReference>
<dbReference type="SUPFAM" id="SSF53474">
    <property type="entry name" value="alpha/beta-Hydrolases"/>
    <property type="match status" value="1"/>
</dbReference>
<feature type="compositionally biased region" description="Basic and acidic residues" evidence="1">
    <location>
        <begin position="381"/>
        <end position="395"/>
    </location>
</feature>
<comment type="caution">
    <text evidence="3">The sequence shown here is derived from an EMBL/GenBank/DDBJ whole genome shotgun (WGS) entry which is preliminary data.</text>
</comment>
<evidence type="ECO:0000313" key="4">
    <source>
        <dbReference type="Proteomes" id="UP001216150"/>
    </source>
</evidence>
<evidence type="ECO:0000256" key="1">
    <source>
        <dbReference type="SAM" id="MobiDB-lite"/>
    </source>
</evidence>
<dbReference type="GO" id="GO:0072330">
    <property type="term" value="P:monocarboxylic acid biosynthetic process"/>
    <property type="evidence" value="ECO:0007669"/>
    <property type="project" value="UniProtKB-ARBA"/>
</dbReference>
<feature type="compositionally biased region" description="Basic and acidic residues" evidence="1">
    <location>
        <begin position="219"/>
        <end position="235"/>
    </location>
</feature>
<dbReference type="InterPro" id="IPR029058">
    <property type="entry name" value="AB_hydrolase_fold"/>
</dbReference>
<keyword evidence="4" id="KW-1185">Reference proteome</keyword>
<dbReference type="Proteomes" id="UP001216150">
    <property type="component" value="Unassembled WGS sequence"/>
</dbReference>
<feature type="region of interest" description="Disordered" evidence="1">
    <location>
        <begin position="58"/>
        <end position="90"/>
    </location>
</feature>
<feature type="compositionally biased region" description="Polar residues" evidence="1">
    <location>
        <begin position="672"/>
        <end position="681"/>
    </location>
</feature>
<feature type="compositionally biased region" description="Basic and acidic residues" evidence="1">
    <location>
        <begin position="64"/>
        <end position="77"/>
    </location>
</feature>
<dbReference type="GO" id="GO:0017000">
    <property type="term" value="P:antibiotic biosynthetic process"/>
    <property type="evidence" value="ECO:0007669"/>
    <property type="project" value="UniProtKB-ARBA"/>
</dbReference>
<protein>
    <recommendedName>
        <fullName evidence="2">AB hydrolase-1 domain-containing protein</fullName>
    </recommendedName>
</protein>
<feature type="region of interest" description="Disordered" evidence="1">
    <location>
        <begin position="1"/>
        <end position="41"/>
    </location>
</feature>